<dbReference type="KEGG" id="bhu:bhn_I0147"/>
<evidence type="ECO:0000313" key="8">
    <source>
        <dbReference type="EMBL" id="AOZ95183.1"/>
    </source>
</evidence>
<keyword evidence="9" id="KW-1185">Reference proteome</keyword>
<dbReference type="SUPFAM" id="SSF51261">
    <property type="entry name" value="Duplicated hybrid motif"/>
    <property type="match status" value="1"/>
</dbReference>
<keyword evidence="5" id="KW-0598">Phosphotransferase system</keyword>
<sequence length="160" mass="17032">MGLFDKLFQSGKFEIGSPVNGTIVPISYVSDPTFGEEMVGKGVAIQPSDGKFCAPCDGTLIALFPTGHAYCINTTDGAELLIHIGIDTVKLKGEHYKLIAKQGIEVKKGDPIVEVDLESVKAAGYDVITPMVISNHSKFSRIEKMTGAVKVGDTAMVVSK</sequence>
<evidence type="ECO:0000256" key="4">
    <source>
        <dbReference type="ARBA" id="ARBA00022679"/>
    </source>
</evidence>
<dbReference type="InterPro" id="IPR050890">
    <property type="entry name" value="PTS_EIIA_component"/>
</dbReference>
<dbReference type="FunFam" id="2.70.70.10:FF:000001">
    <property type="entry name" value="PTS system glucose-specific IIA component"/>
    <property type="match status" value="1"/>
</dbReference>
<keyword evidence="2" id="KW-0813">Transport</keyword>
<evidence type="ECO:0000256" key="2">
    <source>
        <dbReference type="ARBA" id="ARBA00022448"/>
    </source>
</evidence>
<evidence type="ECO:0000256" key="5">
    <source>
        <dbReference type="ARBA" id="ARBA00022683"/>
    </source>
</evidence>
<dbReference type="AlphaFoldDB" id="A0A1D9NY36"/>
<dbReference type="PROSITE" id="PS51093">
    <property type="entry name" value="PTS_EIIA_TYPE_1"/>
    <property type="match status" value="1"/>
</dbReference>
<gene>
    <name evidence="8" type="ORF">bhn_I0147</name>
</gene>
<evidence type="ECO:0000256" key="6">
    <source>
        <dbReference type="ARBA" id="ARBA00022777"/>
    </source>
</evidence>
<dbReference type="GO" id="GO:0016301">
    <property type="term" value="F:kinase activity"/>
    <property type="evidence" value="ECO:0007669"/>
    <property type="project" value="UniProtKB-KW"/>
</dbReference>
<evidence type="ECO:0000256" key="1">
    <source>
        <dbReference type="ARBA" id="ARBA00004496"/>
    </source>
</evidence>
<dbReference type="Gene3D" id="2.70.70.10">
    <property type="entry name" value="Glucose Permease (Domain IIA)"/>
    <property type="match status" value="1"/>
</dbReference>
<dbReference type="PANTHER" id="PTHR45008">
    <property type="entry name" value="PTS SYSTEM GLUCOSE-SPECIFIC EIIA COMPONENT"/>
    <property type="match status" value="1"/>
</dbReference>
<proteinExistence type="predicted"/>
<dbReference type="PANTHER" id="PTHR45008:SF1">
    <property type="entry name" value="PTS SYSTEM GLUCOSE-SPECIFIC EIIA COMPONENT"/>
    <property type="match status" value="1"/>
</dbReference>
<dbReference type="Pfam" id="PF00358">
    <property type="entry name" value="PTS_EIIA_1"/>
    <property type="match status" value="1"/>
</dbReference>
<dbReference type="InterPro" id="IPR001127">
    <property type="entry name" value="PTS_EIIA_1_perm"/>
</dbReference>
<protein>
    <submittedName>
        <fullName evidence="8">PTS system glucose subfamily IIA component</fullName>
    </submittedName>
</protein>
<accession>A0A1D9NY36</accession>
<evidence type="ECO:0000313" key="9">
    <source>
        <dbReference type="Proteomes" id="UP000179284"/>
    </source>
</evidence>
<dbReference type="GO" id="GO:0009401">
    <property type="term" value="P:phosphoenolpyruvate-dependent sugar phosphotransferase system"/>
    <property type="evidence" value="ECO:0007669"/>
    <property type="project" value="UniProtKB-KW"/>
</dbReference>
<feature type="domain" description="PTS EIIA type-1" evidence="7">
    <location>
        <begin position="31"/>
        <end position="135"/>
    </location>
</feature>
<keyword evidence="4" id="KW-0808">Transferase</keyword>
<evidence type="ECO:0000259" key="7">
    <source>
        <dbReference type="PROSITE" id="PS51093"/>
    </source>
</evidence>
<evidence type="ECO:0000256" key="3">
    <source>
        <dbReference type="ARBA" id="ARBA00022597"/>
    </source>
</evidence>
<organism evidence="8 9">
    <name type="scientific">Butyrivibrio hungatei</name>
    <dbReference type="NCBI Taxonomy" id="185008"/>
    <lineage>
        <taxon>Bacteria</taxon>
        <taxon>Bacillati</taxon>
        <taxon>Bacillota</taxon>
        <taxon>Clostridia</taxon>
        <taxon>Lachnospirales</taxon>
        <taxon>Lachnospiraceae</taxon>
        <taxon>Butyrivibrio</taxon>
    </lineage>
</organism>
<dbReference type="InterPro" id="IPR011055">
    <property type="entry name" value="Dup_hybrid_motif"/>
</dbReference>
<reference evidence="9" key="1">
    <citation type="submission" date="2016-10" db="EMBL/GenBank/DDBJ databases">
        <title>The complete genome sequence of the rumen bacterium Butyrivibrio hungatei MB2003.</title>
        <authorList>
            <person name="Palevich N."/>
            <person name="Kelly W.J."/>
            <person name="Leahy S.C."/>
            <person name="Altermann E."/>
            <person name="Rakonjac J."/>
            <person name="Attwood G.T."/>
        </authorList>
    </citation>
    <scope>NUCLEOTIDE SEQUENCE [LARGE SCALE GENOMIC DNA]</scope>
    <source>
        <strain evidence="9">MB2003</strain>
    </source>
</reference>
<dbReference type="GO" id="GO:0005737">
    <property type="term" value="C:cytoplasm"/>
    <property type="evidence" value="ECO:0007669"/>
    <property type="project" value="UniProtKB-SubCell"/>
</dbReference>
<dbReference type="RefSeq" id="WP_071174998.1">
    <property type="nucleotide sequence ID" value="NZ_CP017831.1"/>
</dbReference>
<dbReference type="NCBIfam" id="TIGR00830">
    <property type="entry name" value="PTBA"/>
    <property type="match status" value="1"/>
</dbReference>
<name>A0A1D9NY36_9FIRM</name>
<keyword evidence="6" id="KW-0418">Kinase</keyword>
<dbReference type="PROSITE" id="PS00371">
    <property type="entry name" value="PTS_EIIA_TYPE_1_HIS"/>
    <property type="match status" value="1"/>
</dbReference>
<dbReference type="OrthoDB" id="92465at2"/>
<keyword evidence="3" id="KW-0762">Sugar transport</keyword>
<dbReference type="Proteomes" id="UP000179284">
    <property type="component" value="Chromosome I"/>
</dbReference>
<dbReference type="EMBL" id="CP017831">
    <property type="protein sequence ID" value="AOZ95183.1"/>
    <property type="molecule type" value="Genomic_DNA"/>
</dbReference>
<comment type="subcellular location">
    <subcellularLocation>
        <location evidence="1">Cytoplasm</location>
    </subcellularLocation>
</comment>